<evidence type="ECO:0000313" key="3">
    <source>
        <dbReference type="Ensembl" id="ENSSHBP00005003301.1"/>
    </source>
</evidence>
<comment type="similarity">
    <text evidence="1">Belongs to the PI3/PI4-kinase family.</text>
</comment>
<accession>A0A672TQT0</accession>
<dbReference type="AlphaFoldDB" id="A0A672TQT0"/>
<protein>
    <recommendedName>
        <fullName evidence="2">C2 PI3K-type domain-containing protein</fullName>
    </recommendedName>
</protein>
<dbReference type="Ensembl" id="ENSSHBT00005004033.1">
    <property type="protein sequence ID" value="ENSSHBP00005003301.1"/>
    <property type="gene ID" value="ENSSHBG00005002986.1"/>
</dbReference>
<dbReference type="InterPro" id="IPR002420">
    <property type="entry name" value="PI3K-type_C2_dom"/>
</dbReference>
<reference evidence="3" key="3">
    <citation type="submission" date="2025-09" db="UniProtKB">
        <authorList>
            <consortium name="Ensembl"/>
        </authorList>
    </citation>
    <scope>IDENTIFICATION</scope>
</reference>
<feature type="domain" description="C2 PI3K-type" evidence="2">
    <location>
        <begin position="341"/>
        <end position="403"/>
    </location>
</feature>
<evidence type="ECO:0000256" key="1">
    <source>
        <dbReference type="PROSITE-ProRule" id="PRU00880"/>
    </source>
</evidence>
<dbReference type="InParanoid" id="A0A672TQT0"/>
<dbReference type="GeneTree" id="ENSGT00940000159982"/>
<sequence length="403" mass="45391">MAYFGRVPFSYNEFNEGQSGNQASYPAYRSGSAGEVSLGFDRIVDEISNECFFYGSSHSHHHEEIFFPSDVFGLNVPYQQFCGQPLVAYGELYPRNPVSHWQQGTVSPTVGFRSSLLSDYKNFSLVDPYPYSQEREFYGTNSLRPVTNVFDSNVERGNTNTSFHHVLFRIRNANPAFDLKTNTGKIWSVATKFPNHILGESKFKISIWTDSSPHALLLTPHGKLLRCPYPSTIQFHGDDKKIHSLSGNIWRHKVDNVIEVARAICSVLCFVETRDITDAVKKLCAVPLVKVQVKDATLIEAALTELSMAISCLIHVYSSSFDANFQLASIPKSLSCTDISLDSQLSFTVYAAHNIPEAWVNSYKVFSFSCSLTYAGKTICQVKIRKNMPVKRSFFFLIGWNEK</sequence>
<name>A0A672TQT0_STRHB</name>
<evidence type="ECO:0000313" key="4">
    <source>
        <dbReference type="Proteomes" id="UP000472266"/>
    </source>
</evidence>
<reference evidence="3 4" key="1">
    <citation type="submission" date="2019-11" db="EMBL/GenBank/DDBJ databases">
        <title>Strigops habroptila (kakapo) genome, bStrHab1, primary haplotype, v2.</title>
        <authorList>
            <person name="Jarvis E.D."/>
            <person name="Howard J."/>
            <person name="Rhie A."/>
            <person name="Phillippy A."/>
            <person name="Korlach J."/>
            <person name="Digby A."/>
            <person name="Iorns D."/>
            <person name="Eason D."/>
            <person name="Robertson B."/>
            <person name="Raemaekers T."/>
            <person name="Howe K."/>
            <person name="Lewin H."/>
            <person name="Damas J."/>
            <person name="Hastie A."/>
            <person name="Tracey A."/>
            <person name="Chow W."/>
            <person name="Fedrigo O."/>
        </authorList>
    </citation>
    <scope>NUCLEOTIDE SEQUENCE [LARGE SCALE GENOMIC DNA]</scope>
</reference>
<organism evidence="3 4">
    <name type="scientific">Strigops habroptila</name>
    <name type="common">Kakapo</name>
    <dbReference type="NCBI Taxonomy" id="2489341"/>
    <lineage>
        <taxon>Eukaryota</taxon>
        <taxon>Metazoa</taxon>
        <taxon>Chordata</taxon>
        <taxon>Craniata</taxon>
        <taxon>Vertebrata</taxon>
        <taxon>Euteleostomi</taxon>
        <taxon>Archelosauria</taxon>
        <taxon>Archosauria</taxon>
        <taxon>Dinosauria</taxon>
        <taxon>Saurischia</taxon>
        <taxon>Theropoda</taxon>
        <taxon>Coelurosauria</taxon>
        <taxon>Aves</taxon>
        <taxon>Neognathae</taxon>
        <taxon>Neoaves</taxon>
        <taxon>Telluraves</taxon>
        <taxon>Australaves</taxon>
        <taxon>Psittaciformes</taxon>
        <taxon>Psittacidae</taxon>
        <taxon>Strigops</taxon>
    </lineage>
</organism>
<dbReference type="PROSITE" id="PS51547">
    <property type="entry name" value="C2_PI3K"/>
    <property type="match status" value="1"/>
</dbReference>
<proteinExistence type="inferred from homology"/>
<dbReference type="Proteomes" id="UP000472266">
    <property type="component" value="Chromosome 4"/>
</dbReference>
<reference evidence="3" key="2">
    <citation type="submission" date="2025-08" db="UniProtKB">
        <authorList>
            <consortium name="Ensembl"/>
        </authorList>
    </citation>
    <scope>IDENTIFICATION</scope>
</reference>
<keyword evidence="4" id="KW-1185">Reference proteome</keyword>
<evidence type="ECO:0000259" key="2">
    <source>
        <dbReference type="PROSITE" id="PS51547"/>
    </source>
</evidence>